<keyword evidence="1" id="KW-0812">Transmembrane</keyword>
<evidence type="ECO:0000313" key="2">
    <source>
        <dbReference type="EMBL" id="SOD96432.1"/>
    </source>
</evidence>
<gene>
    <name evidence="2" type="ORF">SAMN06269250_5306</name>
</gene>
<keyword evidence="1" id="KW-1133">Transmembrane helix</keyword>
<reference evidence="3" key="1">
    <citation type="submission" date="2017-09" db="EMBL/GenBank/DDBJ databases">
        <authorList>
            <person name="Varghese N."/>
            <person name="Submissions S."/>
        </authorList>
    </citation>
    <scope>NUCLEOTIDE SEQUENCE [LARGE SCALE GENOMIC DNA]</scope>
    <source>
        <strain evidence="3">DSM 29961</strain>
    </source>
</reference>
<feature type="transmembrane region" description="Helical" evidence="1">
    <location>
        <begin position="7"/>
        <end position="27"/>
    </location>
</feature>
<accession>A0A286GLR1</accession>
<protein>
    <submittedName>
        <fullName evidence="2">Uncharacterized protein</fullName>
    </submittedName>
</protein>
<dbReference type="Proteomes" id="UP000219452">
    <property type="component" value="Unassembled WGS sequence"/>
</dbReference>
<keyword evidence="1" id="KW-0472">Membrane</keyword>
<organism evidence="2 3">
    <name type="scientific">Spirosoma fluviale</name>
    <dbReference type="NCBI Taxonomy" id="1597977"/>
    <lineage>
        <taxon>Bacteria</taxon>
        <taxon>Pseudomonadati</taxon>
        <taxon>Bacteroidota</taxon>
        <taxon>Cytophagia</taxon>
        <taxon>Cytophagales</taxon>
        <taxon>Cytophagaceae</taxon>
        <taxon>Spirosoma</taxon>
    </lineage>
</organism>
<dbReference type="RefSeq" id="WP_097129913.1">
    <property type="nucleotide sequence ID" value="NZ_OCNH01000005.1"/>
</dbReference>
<name>A0A286GLR1_9BACT</name>
<dbReference type="EMBL" id="OCNH01000005">
    <property type="protein sequence ID" value="SOD96432.1"/>
    <property type="molecule type" value="Genomic_DNA"/>
</dbReference>
<proteinExistence type="predicted"/>
<evidence type="ECO:0000313" key="3">
    <source>
        <dbReference type="Proteomes" id="UP000219452"/>
    </source>
</evidence>
<keyword evidence="3" id="KW-1185">Reference proteome</keyword>
<evidence type="ECO:0000256" key="1">
    <source>
        <dbReference type="SAM" id="Phobius"/>
    </source>
</evidence>
<sequence length="153" mass="17221">MKPTTDLSRVLHYGILLVFVIGLILWFSRPLPGSLPPARSLAENKLDTERQTLLLRVDSLATLLNTLQRSGVFAWADEGNKLQIDNQGDIKQFEQLFLMGYALPDFTKLQHNPIKAAANGQGFSLPVTEQKGVRLVRLPAHMVQSMQLYEHNQ</sequence>
<dbReference type="AlphaFoldDB" id="A0A286GLR1"/>